<evidence type="ECO:0000256" key="1">
    <source>
        <dbReference type="SAM" id="Phobius"/>
    </source>
</evidence>
<dbReference type="InParanoid" id="A0A804J2J8"/>
<dbReference type="InterPro" id="IPR001193">
    <property type="entry name" value="MBTPS2"/>
</dbReference>
<keyword evidence="1" id="KW-0812">Transmembrane</keyword>
<name>A0A804J2J8_MUSAM</name>
<dbReference type="EnsemblPlants" id="Ma05_t09150.1">
    <property type="protein sequence ID" value="Ma05_p09150.1"/>
    <property type="gene ID" value="Ma05_g09150"/>
</dbReference>
<reference evidence="2" key="1">
    <citation type="submission" date="2021-05" db="UniProtKB">
        <authorList>
            <consortium name="EnsemblPlants"/>
        </authorList>
    </citation>
    <scope>IDENTIFICATION</scope>
    <source>
        <strain evidence="2">subsp. malaccensis</strain>
    </source>
</reference>
<keyword evidence="1" id="KW-1133">Transmembrane helix</keyword>
<organism evidence="2 3">
    <name type="scientific">Musa acuminata subsp. malaccensis</name>
    <name type="common">Wild banana</name>
    <name type="synonym">Musa malaccensis</name>
    <dbReference type="NCBI Taxonomy" id="214687"/>
    <lineage>
        <taxon>Eukaryota</taxon>
        <taxon>Viridiplantae</taxon>
        <taxon>Streptophyta</taxon>
        <taxon>Embryophyta</taxon>
        <taxon>Tracheophyta</taxon>
        <taxon>Spermatophyta</taxon>
        <taxon>Magnoliopsida</taxon>
        <taxon>Liliopsida</taxon>
        <taxon>Zingiberales</taxon>
        <taxon>Musaceae</taxon>
        <taxon>Musa</taxon>
    </lineage>
</organism>
<keyword evidence="1" id="KW-0472">Membrane</keyword>
<dbReference type="Proteomes" id="UP000012960">
    <property type="component" value="Unplaced"/>
</dbReference>
<dbReference type="GO" id="GO:0006508">
    <property type="term" value="P:proteolysis"/>
    <property type="evidence" value="ECO:0007669"/>
    <property type="project" value="InterPro"/>
</dbReference>
<proteinExistence type="predicted"/>
<dbReference type="AlphaFoldDB" id="A0A804J2J8"/>
<sequence length="126" mass="14628">MTNRRSRRRGRPQTLLPLHASPTPNAVSCWYCDFKIYAFNEAVFSLGRRYARFLKVWFTVGAAFSFVTMIGVSMVRNIFFIFLKLNIFIYNHNFGNVMLIENKYCLCDLSMITLFLSLVNTSELCG</sequence>
<dbReference type="GO" id="GO:0004222">
    <property type="term" value="F:metalloendopeptidase activity"/>
    <property type="evidence" value="ECO:0007669"/>
    <property type="project" value="InterPro"/>
</dbReference>
<keyword evidence="3" id="KW-1185">Reference proteome</keyword>
<accession>A0A804J2J8</accession>
<dbReference type="Gramene" id="Ma05_t09150.1">
    <property type="protein sequence ID" value="Ma05_p09150.1"/>
    <property type="gene ID" value="Ma05_g09150"/>
</dbReference>
<evidence type="ECO:0000313" key="2">
    <source>
        <dbReference type="EnsemblPlants" id="Ma05_p09150.1"/>
    </source>
</evidence>
<dbReference type="PANTHER" id="PTHR13325">
    <property type="entry name" value="PROTEASE M50 MEMBRANE-BOUND TRANSCRIPTION FACTOR SITE 2 PROTEASE"/>
    <property type="match status" value="1"/>
</dbReference>
<feature type="transmembrane region" description="Helical" evidence="1">
    <location>
        <begin position="56"/>
        <end position="83"/>
    </location>
</feature>
<dbReference type="GO" id="GO:0016020">
    <property type="term" value="C:membrane"/>
    <property type="evidence" value="ECO:0007669"/>
    <property type="project" value="InterPro"/>
</dbReference>
<protein>
    <submittedName>
        <fullName evidence="2">Uncharacterized protein</fullName>
    </submittedName>
</protein>
<evidence type="ECO:0000313" key="3">
    <source>
        <dbReference type="Proteomes" id="UP000012960"/>
    </source>
</evidence>
<dbReference type="PANTHER" id="PTHR13325:SF3">
    <property type="entry name" value="MEMBRANE-BOUND TRANSCRIPTION FACTOR SITE-2 PROTEASE"/>
    <property type="match status" value="1"/>
</dbReference>